<gene>
    <name evidence="2" type="ORF">LNQ49_21090</name>
</gene>
<protein>
    <submittedName>
        <fullName evidence="2">Beta-lactamase family protein</fullName>
    </submittedName>
</protein>
<dbReference type="Pfam" id="PF00144">
    <property type="entry name" value="Beta-lactamase"/>
    <property type="match status" value="1"/>
</dbReference>
<evidence type="ECO:0000313" key="3">
    <source>
        <dbReference type="Proteomes" id="UP001430919"/>
    </source>
</evidence>
<comment type="caution">
    <text evidence="2">The sequence shown here is derived from an EMBL/GenBank/DDBJ whole genome shotgun (WGS) entry which is preliminary data.</text>
</comment>
<name>A0ABS8N178_9FLAO</name>
<keyword evidence="3" id="KW-1185">Reference proteome</keyword>
<sequence length="99" mass="11319">MVKDGKIYTKHYGEIDKEKGNKAINETLFEIASTTKVFTGILVANVPLEGKLKLDNDIPKYLNEEFQNLEFKESPIKIKNLITHRSGILTPFPNTKEIR</sequence>
<accession>A0ABS8N178</accession>
<dbReference type="InterPro" id="IPR012338">
    <property type="entry name" value="Beta-lactam/transpept-like"/>
</dbReference>
<dbReference type="PANTHER" id="PTHR43283">
    <property type="entry name" value="BETA-LACTAMASE-RELATED"/>
    <property type="match status" value="1"/>
</dbReference>
<dbReference type="InterPro" id="IPR001466">
    <property type="entry name" value="Beta-lactam-related"/>
</dbReference>
<dbReference type="SUPFAM" id="SSF56601">
    <property type="entry name" value="beta-lactamase/transpeptidase-like"/>
    <property type="match status" value="1"/>
</dbReference>
<reference evidence="2" key="1">
    <citation type="submission" date="2021-11" db="EMBL/GenBank/DDBJ databases">
        <title>Description of novel Flavobacterium species.</title>
        <authorList>
            <person name="Saticioglu I.B."/>
            <person name="Ay H."/>
            <person name="Altun S."/>
            <person name="Duman M."/>
        </authorList>
    </citation>
    <scope>NUCLEOTIDE SEQUENCE</scope>
    <source>
        <strain evidence="2">F-65</strain>
    </source>
</reference>
<proteinExistence type="predicted"/>
<dbReference type="Proteomes" id="UP001430919">
    <property type="component" value="Unassembled WGS sequence"/>
</dbReference>
<evidence type="ECO:0000313" key="2">
    <source>
        <dbReference type="EMBL" id="MCC9074087.1"/>
    </source>
</evidence>
<dbReference type="PANTHER" id="PTHR43283:SF3">
    <property type="entry name" value="BETA-LACTAMASE FAMILY PROTEIN (AFU_ORTHOLOGUE AFUA_5G07500)"/>
    <property type="match status" value="1"/>
</dbReference>
<evidence type="ECO:0000259" key="1">
    <source>
        <dbReference type="Pfam" id="PF00144"/>
    </source>
</evidence>
<dbReference type="EMBL" id="JAJJMO010000001">
    <property type="protein sequence ID" value="MCC9074087.1"/>
    <property type="molecule type" value="Genomic_DNA"/>
</dbReference>
<organism evidence="2 3">
    <name type="scientific">Flavobacterium pisciphilum</name>
    <dbReference type="NCBI Taxonomy" id="2893755"/>
    <lineage>
        <taxon>Bacteria</taxon>
        <taxon>Pseudomonadati</taxon>
        <taxon>Bacteroidota</taxon>
        <taxon>Flavobacteriia</taxon>
        <taxon>Flavobacteriales</taxon>
        <taxon>Flavobacteriaceae</taxon>
        <taxon>Flavobacterium</taxon>
    </lineage>
</organism>
<dbReference type="InterPro" id="IPR050789">
    <property type="entry name" value="Diverse_Enzym_Activities"/>
</dbReference>
<dbReference type="Gene3D" id="3.40.710.10">
    <property type="entry name" value="DD-peptidase/beta-lactamase superfamily"/>
    <property type="match status" value="1"/>
</dbReference>
<feature type="domain" description="Beta-lactamase-related" evidence="1">
    <location>
        <begin position="2"/>
        <end position="92"/>
    </location>
</feature>